<name>A0A9W9WCS4_9EURO</name>
<proteinExistence type="predicted"/>
<gene>
    <name evidence="1" type="ORF">N7509_000081</name>
</gene>
<keyword evidence="2" id="KW-1185">Reference proteome</keyword>
<accession>A0A9W9WCS4</accession>
<reference evidence="1" key="1">
    <citation type="submission" date="2022-12" db="EMBL/GenBank/DDBJ databases">
        <authorList>
            <person name="Petersen C."/>
        </authorList>
    </citation>
    <scope>NUCLEOTIDE SEQUENCE</scope>
    <source>
        <strain evidence="1">IBT 29677</strain>
    </source>
</reference>
<reference evidence="1" key="2">
    <citation type="journal article" date="2023" name="IMA Fungus">
        <title>Comparative genomic study of the Penicillium genus elucidates a diverse pangenome and 15 lateral gene transfer events.</title>
        <authorList>
            <person name="Petersen C."/>
            <person name="Sorensen T."/>
            <person name="Nielsen M.R."/>
            <person name="Sondergaard T.E."/>
            <person name="Sorensen J.L."/>
            <person name="Fitzpatrick D.A."/>
            <person name="Frisvad J.C."/>
            <person name="Nielsen K.L."/>
        </authorList>
    </citation>
    <scope>NUCLEOTIDE SEQUENCE</scope>
    <source>
        <strain evidence="1">IBT 29677</strain>
    </source>
</reference>
<dbReference type="EMBL" id="JAPZBU010000001">
    <property type="protein sequence ID" value="KAJ5414983.1"/>
    <property type="molecule type" value="Genomic_DNA"/>
</dbReference>
<evidence type="ECO:0000313" key="1">
    <source>
        <dbReference type="EMBL" id="KAJ5414983.1"/>
    </source>
</evidence>
<organism evidence="1 2">
    <name type="scientific">Penicillium cosmopolitanum</name>
    <dbReference type="NCBI Taxonomy" id="1131564"/>
    <lineage>
        <taxon>Eukaryota</taxon>
        <taxon>Fungi</taxon>
        <taxon>Dikarya</taxon>
        <taxon>Ascomycota</taxon>
        <taxon>Pezizomycotina</taxon>
        <taxon>Eurotiomycetes</taxon>
        <taxon>Eurotiomycetidae</taxon>
        <taxon>Eurotiales</taxon>
        <taxon>Aspergillaceae</taxon>
        <taxon>Penicillium</taxon>
    </lineage>
</organism>
<dbReference type="Proteomes" id="UP001147747">
    <property type="component" value="Unassembled WGS sequence"/>
</dbReference>
<comment type="caution">
    <text evidence="1">The sequence shown here is derived from an EMBL/GenBank/DDBJ whole genome shotgun (WGS) entry which is preliminary data.</text>
</comment>
<sequence>MSKATYIPWSSPEEQRLLAWLSHNQHLSWDEKSEKYQLDFGLARGPDSLRGKQNQLIRGIRRRRSISGRPSRRRHKHASSASCELRELQIFRPAGYFGSLALKIGWPKVNGNNTPTTADRARKALGDFRSTSWQMVNSGRKSGCFTKQWTQEVAVQWHPNACAWNFGRMIW</sequence>
<dbReference type="RefSeq" id="XP_056494829.1">
    <property type="nucleotide sequence ID" value="XM_056624728.1"/>
</dbReference>
<evidence type="ECO:0000313" key="2">
    <source>
        <dbReference type="Proteomes" id="UP001147747"/>
    </source>
</evidence>
<dbReference type="AlphaFoldDB" id="A0A9W9WCS4"/>
<dbReference type="OrthoDB" id="4368966at2759"/>
<dbReference type="GeneID" id="81363708"/>
<protein>
    <submittedName>
        <fullName evidence="1">Uncharacterized protein</fullName>
    </submittedName>
</protein>